<keyword evidence="3" id="KW-1185">Reference proteome</keyword>
<accession>A0A6N8GIP3</accession>
<protein>
    <recommendedName>
        <fullName evidence="1">DUF6318 domain-containing protein</fullName>
    </recommendedName>
</protein>
<dbReference type="Pfam" id="PF19843">
    <property type="entry name" value="DUF6318"/>
    <property type="match status" value="1"/>
</dbReference>
<dbReference type="RefSeq" id="WP_156268700.1">
    <property type="nucleotide sequence ID" value="NZ_WOGU01000005.1"/>
</dbReference>
<organism evidence="2 3">
    <name type="scientific">Kocuria sediminis</name>
    <dbReference type="NCBI Taxonomy" id="1038857"/>
    <lineage>
        <taxon>Bacteria</taxon>
        <taxon>Bacillati</taxon>
        <taxon>Actinomycetota</taxon>
        <taxon>Actinomycetes</taxon>
        <taxon>Micrococcales</taxon>
        <taxon>Micrococcaceae</taxon>
        <taxon>Kocuria</taxon>
    </lineage>
</organism>
<evidence type="ECO:0000313" key="3">
    <source>
        <dbReference type="Proteomes" id="UP000436989"/>
    </source>
</evidence>
<gene>
    <name evidence="2" type="ORF">GMA12_07550</name>
</gene>
<proteinExistence type="predicted"/>
<name>A0A6N8GIP3_9MICC</name>
<evidence type="ECO:0000313" key="2">
    <source>
        <dbReference type="EMBL" id="MUN62996.1"/>
    </source>
</evidence>
<evidence type="ECO:0000259" key="1">
    <source>
        <dbReference type="Pfam" id="PF19843"/>
    </source>
</evidence>
<dbReference type="Proteomes" id="UP000436989">
    <property type="component" value="Unassembled WGS sequence"/>
</dbReference>
<comment type="caution">
    <text evidence="2">The sequence shown here is derived from an EMBL/GenBank/DDBJ whole genome shotgun (WGS) entry which is preliminary data.</text>
</comment>
<dbReference type="AlphaFoldDB" id="A0A6N8GIP3"/>
<reference evidence="2 3" key="1">
    <citation type="submission" date="2019-12" db="EMBL/GenBank/DDBJ databases">
        <authorList>
            <person name="Shi Y."/>
        </authorList>
    </citation>
    <scope>NUCLEOTIDE SEQUENCE [LARGE SCALE GENOMIC DNA]</scope>
    <source>
        <strain evidence="2 3">JCM 17929</strain>
    </source>
</reference>
<dbReference type="EMBL" id="WOGU01000005">
    <property type="protein sequence ID" value="MUN62996.1"/>
    <property type="molecule type" value="Genomic_DNA"/>
</dbReference>
<sequence>MPASLDGPAQNVPKPVMPALAREESREGAQAFLDYWSDAMWYAYQTGDTSYARDITSSACEACLAELDELDSVYDDGSWAIGARESLTIEQAELFEAGDGVYKPVVVYVREPGQLVSDAGVQLNAPGEPGDKSVLYMDFAEQGWIYITLAPIAGGKG</sequence>
<feature type="domain" description="DUF6318" evidence="1">
    <location>
        <begin position="2"/>
        <end position="148"/>
    </location>
</feature>
<dbReference type="InterPro" id="IPR046281">
    <property type="entry name" value="DUF6318"/>
</dbReference>